<evidence type="ECO:0000256" key="2">
    <source>
        <dbReference type="ARBA" id="ARBA00023315"/>
    </source>
</evidence>
<dbReference type="RefSeq" id="WP_186835350.1">
    <property type="nucleotide sequence ID" value="NZ_JACOOQ010000016.1"/>
</dbReference>
<protein>
    <submittedName>
        <fullName evidence="4">GNAT family N-acetyltransferase</fullName>
    </submittedName>
</protein>
<dbReference type="CDD" id="cd04301">
    <property type="entry name" value="NAT_SF"/>
    <property type="match status" value="1"/>
</dbReference>
<keyword evidence="1 4" id="KW-0808">Transferase</keyword>
<dbReference type="InterPro" id="IPR051556">
    <property type="entry name" value="N-term/lysine_N-AcTrnsfr"/>
</dbReference>
<comment type="caution">
    <text evidence="4">The sequence shown here is derived from an EMBL/GenBank/DDBJ whole genome shotgun (WGS) entry which is preliminary data.</text>
</comment>
<organism evidence="4 5">
    <name type="scientific">Clostridium lentum</name>
    <dbReference type="NCBI Taxonomy" id="2763037"/>
    <lineage>
        <taxon>Bacteria</taxon>
        <taxon>Bacillati</taxon>
        <taxon>Bacillota</taxon>
        <taxon>Clostridia</taxon>
        <taxon>Eubacteriales</taxon>
        <taxon>Clostridiaceae</taxon>
        <taxon>Clostridium</taxon>
    </lineage>
</organism>
<evidence type="ECO:0000313" key="4">
    <source>
        <dbReference type="EMBL" id="MBC5640730.1"/>
    </source>
</evidence>
<dbReference type="InterPro" id="IPR000182">
    <property type="entry name" value="GNAT_dom"/>
</dbReference>
<evidence type="ECO:0000313" key="5">
    <source>
        <dbReference type="Proteomes" id="UP000662088"/>
    </source>
</evidence>
<proteinExistence type="predicted"/>
<accession>A0A8I0AFC1</accession>
<dbReference type="PROSITE" id="PS51186">
    <property type="entry name" value="GNAT"/>
    <property type="match status" value="1"/>
</dbReference>
<evidence type="ECO:0000259" key="3">
    <source>
        <dbReference type="PROSITE" id="PS51186"/>
    </source>
</evidence>
<keyword evidence="5" id="KW-1185">Reference proteome</keyword>
<sequence length="309" mass="37145">MLSLEKLSNSNLDKFKKLSAEKLNFKTYDKDFFKYYESESFFSKIILKKFVKLFVHNEKVIGYIWYNIPFENPIKVWSLYVKPSYLEIVDKDILWEFDNDMLIYEELNNEAINSVLRKLGFCKYRETFLMKLVLFDQDKKGSERLFKKITEDKDVLEYAYSNRFIHPNIAFKRFKIGKDEKLRCDLQNDIFHDKMRAEIYVSDIENDIKQEYYIDDLSIFLMMNNSAIGYGQVIYNRGRYTVVNFGIVPVFRGKGFGELLLNHIINECIDRNILDLYIRVDKNNIKAINLYNKCGFKYEYSLNNWKREK</sequence>
<dbReference type="GO" id="GO:0016747">
    <property type="term" value="F:acyltransferase activity, transferring groups other than amino-acyl groups"/>
    <property type="evidence" value="ECO:0007669"/>
    <property type="project" value="InterPro"/>
</dbReference>
<gene>
    <name evidence="4" type="ORF">H8R92_09920</name>
</gene>
<dbReference type="Proteomes" id="UP000662088">
    <property type="component" value="Unassembled WGS sequence"/>
</dbReference>
<evidence type="ECO:0000256" key="1">
    <source>
        <dbReference type="ARBA" id="ARBA00022679"/>
    </source>
</evidence>
<dbReference type="AlphaFoldDB" id="A0A8I0AFC1"/>
<reference evidence="4" key="1">
    <citation type="submission" date="2020-08" db="EMBL/GenBank/DDBJ databases">
        <title>Genome public.</title>
        <authorList>
            <person name="Liu C."/>
            <person name="Sun Q."/>
        </authorList>
    </citation>
    <scope>NUCLEOTIDE SEQUENCE</scope>
    <source>
        <strain evidence="4">NSJ-42</strain>
    </source>
</reference>
<dbReference type="SUPFAM" id="SSF55729">
    <property type="entry name" value="Acyl-CoA N-acyltransferases (Nat)"/>
    <property type="match status" value="1"/>
</dbReference>
<dbReference type="EMBL" id="JACOOQ010000016">
    <property type="protein sequence ID" value="MBC5640730.1"/>
    <property type="molecule type" value="Genomic_DNA"/>
</dbReference>
<keyword evidence="2" id="KW-0012">Acyltransferase</keyword>
<dbReference type="InterPro" id="IPR016181">
    <property type="entry name" value="Acyl_CoA_acyltransferase"/>
</dbReference>
<feature type="domain" description="N-acetyltransferase" evidence="3">
    <location>
        <begin position="169"/>
        <end position="309"/>
    </location>
</feature>
<dbReference type="Gene3D" id="3.40.630.30">
    <property type="match status" value="2"/>
</dbReference>
<dbReference type="PANTHER" id="PTHR42919">
    <property type="entry name" value="N-ALPHA-ACETYLTRANSFERASE"/>
    <property type="match status" value="1"/>
</dbReference>
<dbReference type="Pfam" id="PF00583">
    <property type="entry name" value="Acetyltransf_1"/>
    <property type="match status" value="1"/>
</dbReference>
<name>A0A8I0AFC1_9CLOT</name>
<dbReference type="PANTHER" id="PTHR42919:SF8">
    <property type="entry name" value="N-ALPHA-ACETYLTRANSFERASE 50"/>
    <property type="match status" value="1"/>
</dbReference>